<dbReference type="RefSeq" id="WP_304449341.1">
    <property type="nucleotide sequence ID" value="NZ_JARRAH010000001.1"/>
</dbReference>
<accession>A0ABD5UGW8</accession>
<proteinExistence type="predicted"/>
<gene>
    <name evidence="2" type="ORF">ACFQHK_14375</name>
</gene>
<name>A0ABD5UGW8_9EURY</name>
<keyword evidence="3" id="KW-1185">Reference proteome</keyword>
<evidence type="ECO:0000313" key="3">
    <source>
        <dbReference type="Proteomes" id="UP001596406"/>
    </source>
</evidence>
<evidence type="ECO:0000256" key="1">
    <source>
        <dbReference type="SAM" id="Phobius"/>
    </source>
</evidence>
<keyword evidence="1" id="KW-0472">Membrane</keyword>
<dbReference type="Proteomes" id="UP001596406">
    <property type="component" value="Unassembled WGS sequence"/>
</dbReference>
<feature type="transmembrane region" description="Helical" evidence="1">
    <location>
        <begin position="37"/>
        <end position="58"/>
    </location>
</feature>
<evidence type="ECO:0000313" key="2">
    <source>
        <dbReference type="EMBL" id="MFC6837677.1"/>
    </source>
</evidence>
<organism evidence="2 3">
    <name type="scientific">Halomarina ordinaria</name>
    <dbReference type="NCBI Taxonomy" id="3033939"/>
    <lineage>
        <taxon>Archaea</taxon>
        <taxon>Methanobacteriati</taxon>
        <taxon>Methanobacteriota</taxon>
        <taxon>Stenosarchaea group</taxon>
        <taxon>Halobacteria</taxon>
        <taxon>Halobacteriales</taxon>
        <taxon>Natronomonadaceae</taxon>
        <taxon>Halomarina</taxon>
    </lineage>
</organism>
<reference evidence="2 3" key="1">
    <citation type="journal article" date="2019" name="Int. J. Syst. Evol. Microbiol.">
        <title>The Global Catalogue of Microorganisms (GCM) 10K type strain sequencing project: providing services to taxonomists for standard genome sequencing and annotation.</title>
        <authorList>
            <consortium name="The Broad Institute Genomics Platform"/>
            <consortium name="The Broad Institute Genome Sequencing Center for Infectious Disease"/>
            <person name="Wu L."/>
            <person name="Ma J."/>
        </authorList>
    </citation>
    <scope>NUCLEOTIDE SEQUENCE [LARGE SCALE GENOMIC DNA]</scope>
    <source>
        <strain evidence="2 3">PSRA2</strain>
    </source>
</reference>
<dbReference type="AlphaFoldDB" id="A0ABD5UGW8"/>
<protein>
    <submittedName>
        <fullName evidence="2">Uncharacterized protein</fullName>
    </submittedName>
</protein>
<dbReference type="EMBL" id="JBHSXM010000001">
    <property type="protein sequence ID" value="MFC6837677.1"/>
    <property type="molecule type" value="Genomic_DNA"/>
</dbReference>
<comment type="caution">
    <text evidence="2">The sequence shown here is derived from an EMBL/GenBank/DDBJ whole genome shotgun (WGS) entry which is preliminary data.</text>
</comment>
<keyword evidence="1" id="KW-0812">Transmembrane</keyword>
<keyword evidence="1" id="KW-1133">Transmembrane helix</keyword>
<sequence>MTGADPPSGPPAVRSLVAAPTLLVLHGGGGPVGLPHWAWLLVGGVGVVALACAATSLFEGVVRAYELAAEE</sequence>